<comment type="pathway">
    <text evidence="2">Protein modification; protein lipoylation via exogenous pathway; protein N(6)-(lipoyl)lysine from lipoate: step 2/2.</text>
</comment>
<evidence type="ECO:0000313" key="6">
    <source>
        <dbReference type="EMBL" id="ATZ49109.1"/>
    </source>
</evidence>
<dbReference type="NCBIfam" id="TIGR00545">
    <property type="entry name" value="lipoyltrans"/>
    <property type="match status" value="1"/>
</dbReference>
<dbReference type="GO" id="GO:0005739">
    <property type="term" value="C:mitochondrion"/>
    <property type="evidence" value="ECO:0007669"/>
    <property type="project" value="TreeGrafter"/>
</dbReference>
<sequence>MYQKSVIPSRGLMRQCILRGRSTISTELFVRRNVSTHSSVSIGKFVQEATNPVNKSQIYISRTNDPFINLSIEHYLLQKTPADSTVLFLYTNERSIVIGRNQNPWNEVNLGLLAQSPIGDVALVRRRSGGGTVFHDLGNVNYCVICPTSHFDRDKHAEMVVRALHKLGVDRAMVNARHDIVLKPTNVGGSGFKIFKVSGSAYKLTRERSLHHGTCLLNSPNISNIGKFLRSPAMRFITARGVESVSSSVANVKIQNKAFEKAVVEEFSKMYGSQEPILLREDVKEVPEISKGLEELTSLDWIFSQTPQFSFSADTSIKNKKTQLPLPRDLPPDFKANFTARNGAIIEADVEYKENGEPVQIGKELVNKKIHEIEWNMFPSSFSEEPLKWLSRLFSHKLVDWRKERRRDA</sequence>
<dbReference type="Pfam" id="PF21948">
    <property type="entry name" value="LplA-B_cat"/>
    <property type="match status" value="1"/>
</dbReference>
<dbReference type="GeneID" id="5437853"/>
<evidence type="ECO:0000256" key="1">
    <source>
        <dbReference type="ARBA" id="ARBA00003253"/>
    </source>
</evidence>
<dbReference type="Gene3D" id="3.30.930.10">
    <property type="entry name" value="Bira Bifunctional Protein, Domain 2"/>
    <property type="match status" value="1"/>
</dbReference>
<evidence type="ECO:0000256" key="2">
    <source>
        <dbReference type="ARBA" id="ARBA00005085"/>
    </source>
</evidence>
<evidence type="ECO:0000256" key="3">
    <source>
        <dbReference type="ARBA" id="ARBA00008242"/>
    </source>
</evidence>
<organism evidence="6 7">
    <name type="scientific">Botryotinia fuckeliana (strain B05.10)</name>
    <name type="common">Noble rot fungus</name>
    <name type="synonym">Botrytis cinerea</name>
    <dbReference type="NCBI Taxonomy" id="332648"/>
    <lineage>
        <taxon>Eukaryota</taxon>
        <taxon>Fungi</taxon>
        <taxon>Dikarya</taxon>
        <taxon>Ascomycota</taxon>
        <taxon>Pezizomycotina</taxon>
        <taxon>Leotiomycetes</taxon>
        <taxon>Helotiales</taxon>
        <taxon>Sclerotiniaceae</taxon>
        <taxon>Botrytis</taxon>
    </lineage>
</organism>
<reference evidence="6 7" key="2">
    <citation type="journal article" date="2012" name="Eukaryot. Cell">
        <title>Genome update of Botrytis cinerea strains B05.10 and T4.</title>
        <authorList>
            <person name="Staats M."/>
            <person name="van Kan J.A."/>
        </authorList>
    </citation>
    <scope>NUCLEOTIDE SEQUENCE [LARGE SCALE GENOMIC DNA]</scope>
    <source>
        <strain evidence="6 7">B05.10</strain>
    </source>
</reference>
<reference evidence="6 7" key="1">
    <citation type="journal article" date="2011" name="PLoS Genet.">
        <title>Genomic analysis of the necrotrophic fungal pathogens Sclerotinia sclerotiorum and Botrytis cinerea.</title>
        <authorList>
            <person name="Amselem J."/>
            <person name="Cuomo C.A."/>
            <person name="van Kan J.A."/>
            <person name="Viaud M."/>
            <person name="Benito E.P."/>
            <person name="Couloux A."/>
            <person name="Coutinho P.M."/>
            <person name="de Vries R.P."/>
            <person name="Dyer P.S."/>
            <person name="Fillinger S."/>
            <person name="Fournier E."/>
            <person name="Gout L."/>
            <person name="Hahn M."/>
            <person name="Kohn L."/>
            <person name="Lapalu N."/>
            <person name="Plummer K.M."/>
            <person name="Pradier J.M."/>
            <person name="Quevillon E."/>
            <person name="Sharon A."/>
            <person name="Simon A."/>
            <person name="ten Have A."/>
            <person name="Tudzynski B."/>
            <person name="Tudzynski P."/>
            <person name="Wincker P."/>
            <person name="Andrew M."/>
            <person name="Anthouard V."/>
            <person name="Beever R.E."/>
            <person name="Beffa R."/>
            <person name="Benoit I."/>
            <person name="Bouzid O."/>
            <person name="Brault B."/>
            <person name="Chen Z."/>
            <person name="Choquer M."/>
            <person name="Collemare J."/>
            <person name="Cotton P."/>
            <person name="Danchin E.G."/>
            <person name="Da Silva C."/>
            <person name="Gautier A."/>
            <person name="Giraud C."/>
            <person name="Giraud T."/>
            <person name="Gonzalez C."/>
            <person name="Grossetete S."/>
            <person name="Guldener U."/>
            <person name="Henrissat B."/>
            <person name="Howlett B.J."/>
            <person name="Kodira C."/>
            <person name="Kretschmer M."/>
            <person name="Lappartient A."/>
            <person name="Leroch M."/>
            <person name="Levis C."/>
            <person name="Mauceli E."/>
            <person name="Neuveglise C."/>
            <person name="Oeser B."/>
            <person name="Pearson M."/>
            <person name="Poulain J."/>
            <person name="Poussereau N."/>
            <person name="Quesneville H."/>
            <person name="Rascle C."/>
            <person name="Schumacher J."/>
            <person name="Segurens B."/>
            <person name="Sexton A."/>
            <person name="Silva E."/>
            <person name="Sirven C."/>
            <person name="Soanes D.M."/>
            <person name="Talbot N.J."/>
            <person name="Templeton M."/>
            <person name="Yandava C."/>
            <person name="Yarden O."/>
            <person name="Zeng Q."/>
            <person name="Rollins J.A."/>
            <person name="Lebrun M.H."/>
            <person name="Dickman M."/>
        </authorList>
    </citation>
    <scope>NUCLEOTIDE SEQUENCE [LARGE SCALE GENOMIC DNA]</scope>
    <source>
        <strain evidence="6 7">B05.10</strain>
    </source>
</reference>
<feature type="domain" description="BPL/LPL catalytic" evidence="5">
    <location>
        <begin position="81"/>
        <end position="275"/>
    </location>
</feature>
<dbReference type="EMBL" id="CP009808">
    <property type="protein sequence ID" value="ATZ49109.1"/>
    <property type="molecule type" value="Genomic_DNA"/>
</dbReference>
<dbReference type="KEGG" id="bfu:BCIN_04g02960"/>
<dbReference type="InterPro" id="IPR004143">
    <property type="entry name" value="BPL_LPL_catalytic"/>
</dbReference>
<dbReference type="VEuPathDB" id="FungiDB:Bcin04g02960"/>
<accession>A0A384JET2</accession>
<dbReference type="GO" id="GO:0009249">
    <property type="term" value="P:protein lipoylation"/>
    <property type="evidence" value="ECO:0007669"/>
    <property type="project" value="InterPro"/>
</dbReference>
<dbReference type="InterPro" id="IPR004562">
    <property type="entry name" value="LipoylTrfase_LipoateP_Ligase"/>
</dbReference>
<reference evidence="6 7" key="3">
    <citation type="journal article" date="2017" name="Mol. Plant Pathol.">
        <title>A gapless genome sequence of the fungus Botrytis cinerea.</title>
        <authorList>
            <person name="Van Kan J.A."/>
            <person name="Stassen J.H."/>
            <person name="Mosbach A."/>
            <person name="Van Der Lee T.A."/>
            <person name="Faino L."/>
            <person name="Farmer A.D."/>
            <person name="Papasotiriou D.G."/>
            <person name="Zhou S."/>
            <person name="Seidl M.F."/>
            <person name="Cottam E."/>
            <person name="Edel D."/>
            <person name="Hahn M."/>
            <person name="Schwartz D.C."/>
            <person name="Dietrich R.A."/>
            <person name="Widdison S."/>
            <person name="Scalliet G."/>
        </authorList>
    </citation>
    <scope>NUCLEOTIDE SEQUENCE [LARGE SCALE GENOMIC DNA]</scope>
    <source>
        <strain evidence="6 7">B05.10</strain>
    </source>
</reference>
<dbReference type="PANTHER" id="PTHR12561:SF3">
    <property type="entry name" value="LIPOYLTRANSFERASE 1, MITOCHONDRIAL"/>
    <property type="match status" value="1"/>
</dbReference>
<keyword evidence="7" id="KW-1185">Reference proteome</keyword>
<comment type="function">
    <text evidence="1">Catalyzes both the ATP-dependent activation of exogenously supplied lipoate to lipoyl-AMP and the transfer of the activated lipoyl onto the lipoyl domains of lipoate-dependent enzymes.</text>
</comment>
<gene>
    <name evidence="6" type="primary">Bcaim22</name>
    <name evidence="6" type="ORF">BCIN_04g02960</name>
</gene>
<dbReference type="UniPathway" id="UPA00537">
    <property type="reaction ID" value="UER00595"/>
</dbReference>
<dbReference type="PANTHER" id="PTHR12561">
    <property type="entry name" value="LIPOATE-PROTEIN LIGASE"/>
    <property type="match status" value="1"/>
</dbReference>
<dbReference type="SUPFAM" id="SSF55681">
    <property type="entry name" value="Class II aaRS and biotin synthetases"/>
    <property type="match status" value="1"/>
</dbReference>
<dbReference type="CDD" id="cd16443">
    <property type="entry name" value="LplA"/>
    <property type="match status" value="1"/>
</dbReference>
<proteinExistence type="inferred from homology"/>
<comment type="similarity">
    <text evidence="3">Belongs to the LplA family.</text>
</comment>
<dbReference type="InterPro" id="IPR045864">
    <property type="entry name" value="aa-tRNA-synth_II/BPL/LPL"/>
</dbReference>
<dbReference type="PROSITE" id="PS51733">
    <property type="entry name" value="BPL_LPL_CATALYTIC"/>
    <property type="match status" value="1"/>
</dbReference>
<dbReference type="OrthoDB" id="201621at2759"/>
<dbReference type="Proteomes" id="UP000001798">
    <property type="component" value="Chromosome 4"/>
</dbReference>
<evidence type="ECO:0000256" key="4">
    <source>
        <dbReference type="ARBA" id="ARBA00015925"/>
    </source>
</evidence>
<dbReference type="RefSeq" id="XP_024548272.1">
    <property type="nucleotide sequence ID" value="XM_024692497.1"/>
</dbReference>
<evidence type="ECO:0000259" key="5">
    <source>
        <dbReference type="PROSITE" id="PS51733"/>
    </source>
</evidence>
<dbReference type="AlphaFoldDB" id="A0A384JET2"/>
<evidence type="ECO:0000313" key="7">
    <source>
        <dbReference type="Proteomes" id="UP000001798"/>
    </source>
</evidence>
<dbReference type="GO" id="GO:0017118">
    <property type="term" value="F:lipoyltransferase activity"/>
    <property type="evidence" value="ECO:0007669"/>
    <property type="project" value="TreeGrafter"/>
</dbReference>
<protein>
    <recommendedName>
        <fullName evidence="4">Putative lipoate-protein ligase A</fullName>
    </recommendedName>
</protein>
<name>A0A384JET2_BOTFB</name>